<protein>
    <submittedName>
        <fullName evidence="2">Uncharacterized protein</fullName>
    </submittedName>
</protein>
<organism evidence="2 3">
    <name type="scientific">Dryococelus australis</name>
    <dbReference type="NCBI Taxonomy" id="614101"/>
    <lineage>
        <taxon>Eukaryota</taxon>
        <taxon>Metazoa</taxon>
        <taxon>Ecdysozoa</taxon>
        <taxon>Arthropoda</taxon>
        <taxon>Hexapoda</taxon>
        <taxon>Insecta</taxon>
        <taxon>Pterygota</taxon>
        <taxon>Neoptera</taxon>
        <taxon>Polyneoptera</taxon>
        <taxon>Phasmatodea</taxon>
        <taxon>Verophasmatodea</taxon>
        <taxon>Anareolatae</taxon>
        <taxon>Phasmatidae</taxon>
        <taxon>Eurycanthinae</taxon>
        <taxon>Dryococelus</taxon>
    </lineage>
</organism>
<evidence type="ECO:0000313" key="3">
    <source>
        <dbReference type="Proteomes" id="UP001159363"/>
    </source>
</evidence>
<proteinExistence type="predicted"/>
<dbReference type="EMBL" id="JARBHB010000003">
    <property type="protein sequence ID" value="KAJ8891383.1"/>
    <property type="molecule type" value="Genomic_DNA"/>
</dbReference>
<name>A0ABQ9I5Y0_9NEOP</name>
<dbReference type="PANTHER" id="PTHR34403">
    <property type="entry name" value="TOL-PAL SYSTEM PROTEIN TOLA"/>
    <property type="match status" value="1"/>
</dbReference>
<evidence type="ECO:0000256" key="1">
    <source>
        <dbReference type="SAM" id="MobiDB-lite"/>
    </source>
</evidence>
<feature type="region of interest" description="Disordered" evidence="1">
    <location>
        <begin position="477"/>
        <end position="512"/>
    </location>
</feature>
<feature type="compositionally biased region" description="Basic and acidic residues" evidence="1">
    <location>
        <begin position="724"/>
        <end position="735"/>
    </location>
</feature>
<sequence>MDVYVSQYRSFTAGRNQLGGQTVFVLENDMLWAGVEGRRAEIGPWSASESPALWHALRDNCALPSGRLHLQEASVPLVVNSATNMAADRCSNVGMKCMGQGRRVILEHVVPVVEGDVDVEVNMDLDVELEVDMDVDMDVTVDVGMVVTVEMDVEVDLEVDVIVEGEVDVDMDVIVKGEVDVDMDVIVEVEVDVDVEVDMIGEVDVDVEVDLIVEGEVDVIGEVDVDVEMDVLVKGEVDVDMDVIVEVDVDVDVEGEVDVDMDVIVEVEVDVDVEVDVIGEVDVDVEVDLIVEGEVDVIGELDVDVEMDVLVKGEVDVDMDVIVEVEVDVDMEVDVIGEVDVDVEVDLIVEGEVDVIGEVDVDVEVDLIVEGEVDVDVEVNVGVDMDVDVDSVSPSPHLTPGLSTSDVTGNVNQWNAALRPRQHGQLRQARLFIAAGPLLISMAELQLGAVSSLPKLRAGGVLGPLYHPDGISLRAEEVSLSRPQRTHSPEVRTPCTSRRNSDSPPVRPAKPRFRKGTLLISGGVGRQEELTGSATTGQSQERHVIVSFLLKRVLQSQERHVIVSFLLKRVLQSQERHVIVSLTCDSCLACGCIVPLRVAYPRRRTLPLVFTLVCKLHQLLCLNVDELSVTSWRLPETFRDELHERYSCVSVLLRHFATLGWQYYLQSRVAIRLGTRNLSYISYLYSKASFTLPRKVARYSAPTETAPLRVSFRPPPVSPPPPEQTRDRDSHESVRATRRRRYRTQLTSLSAGPPWHPTVEKPRPQTRRYPAPSLSVLFYFVLFFFPPRPPFCSNLSIVQDIEEPLQDTQAFVSRLEELESIPGGSIPNLRILESCRTTPLVGGFSRVSPVSPALASRRRSIVSSLNPHWFGSVLKTSMLGAAKISSLTHTTVYICGQAPDLVDSGHDDLATPRSDRRGRSAGTGNSLTHTSRKSVLHAHTSRQGKYRLHPCTLVFRTGPCSGKTLDREPHPQ</sequence>
<dbReference type="PANTHER" id="PTHR34403:SF14">
    <property type="entry name" value="OS05G0225800 PROTEIN"/>
    <property type="match status" value="1"/>
</dbReference>
<evidence type="ECO:0000313" key="2">
    <source>
        <dbReference type="EMBL" id="KAJ8891383.1"/>
    </source>
</evidence>
<reference evidence="2 3" key="1">
    <citation type="submission" date="2023-02" db="EMBL/GenBank/DDBJ databases">
        <title>LHISI_Scaffold_Assembly.</title>
        <authorList>
            <person name="Stuart O.P."/>
            <person name="Cleave R."/>
            <person name="Magrath M.J.L."/>
            <person name="Mikheyev A.S."/>
        </authorList>
    </citation>
    <scope>NUCLEOTIDE SEQUENCE [LARGE SCALE GENOMIC DNA]</scope>
    <source>
        <strain evidence="2">Daus_M_001</strain>
        <tissue evidence="2">Leg muscle</tissue>
    </source>
</reference>
<feature type="compositionally biased region" description="Basic residues" evidence="1">
    <location>
        <begin position="930"/>
        <end position="941"/>
    </location>
</feature>
<dbReference type="InterPro" id="IPR050972">
    <property type="entry name" value="SDr-like"/>
</dbReference>
<comment type="caution">
    <text evidence="2">The sequence shown here is derived from an EMBL/GenBank/DDBJ whole genome shotgun (WGS) entry which is preliminary data.</text>
</comment>
<keyword evidence="3" id="KW-1185">Reference proteome</keyword>
<feature type="region of interest" description="Disordered" evidence="1">
    <location>
        <begin position="904"/>
        <end position="941"/>
    </location>
</feature>
<feature type="compositionally biased region" description="Basic and acidic residues" evidence="1">
    <location>
        <begin position="904"/>
        <end position="918"/>
    </location>
</feature>
<feature type="region of interest" description="Disordered" evidence="1">
    <location>
        <begin position="707"/>
        <end position="766"/>
    </location>
</feature>
<gene>
    <name evidence="2" type="ORF">PR048_010899</name>
</gene>
<dbReference type="Proteomes" id="UP001159363">
    <property type="component" value="Chromosome 3"/>
</dbReference>
<feature type="compositionally biased region" description="Pro residues" evidence="1">
    <location>
        <begin position="713"/>
        <end position="723"/>
    </location>
</feature>
<accession>A0ABQ9I5Y0</accession>